<dbReference type="AlphaFoldDB" id="A0A9W6TQ12"/>
<gene>
    <name evidence="1" type="ORF">Pfra01_000135400</name>
</gene>
<dbReference type="OrthoDB" id="48057at2759"/>
<comment type="caution">
    <text evidence="1">The sequence shown here is derived from an EMBL/GenBank/DDBJ whole genome shotgun (WGS) entry which is preliminary data.</text>
</comment>
<organism evidence="1 2">
    <name type="scientific">Phytophthora fragariaefolia</name>
    <dbReference type="NCBI Taxonomy" id="1490495"/>
    <lineage>
        <taxon>Eukaryota</taxon>
        <taxon>Sar</taxon>
        <taxon>Stramenopiles</taxon>
        <taxon>Oomycota</taxon>
        <taxon>Peronosporomycetes</taxon>
        <taxon>Peronosporales</taxon>
        <taxon>Peronosporaceae</taxon>
        <taxon>Phytophthora</taxon>
    </lineage>
</organism>
<evidence type="ECO:0000313" key="1">
    <source>
        <dbReference type="EMBL" id="GMF17804.1"/>
    </source>
</evidence>
<keyword evidence="2" id="KW-1185">Reference proteome</keyword>
<accession>A0A9W6TQ12</accession>
<reference evidence="1" key="1">
    <citation type="submission" date="2023-04" db="EMBL/GenBank/DDBJ databases">
        <title>Phytophthora fragariaefolia NBRC 109709.</title>
        <authorList>
            <person name="Ichikawa N."/>
            <person name="Sato H."/>
            <person name="Tonouchi N."/>
        </authorList>
    </citation>
    <scope>NUCLEOTIDE SEQUENCE</scope>
    <source>
        <strain evidence="1">NBRC 109709</strain>
    </source>
</reference>
<protein>
    <submittedName>
        <fullName evidence="1">Unnamed protein product</fullName>
    </submittedName>
</protein>
<evidence type="ECO:0000313" key="2">
    <source>
        <dbReference type="Proteomes" id="UP001165121"/>
    </source>
</evidence>
<dbReference type="Proteomes" id="UP001165121">
    <property type="component" value="Unassembled WGS sequence"/>
</dbReference>
<dbReference type="EMBL" id="BSXT01000110">
    <property type="protein sequence ID" value="GMF17804.1"/>
    <property type="molecule type" value="Genomic_DNA"/>
</dbReference>
<sequence length="79" mass="9019">MPVRSGKLSILLKKLFRDLVESVFTTIQEENNRISSELCQSLLSTLHAKMTEKINGHLMLEPKDDDDSYSFQSTEFKVG</sequence>
<name>A0A9W6TQ12_9STRA</name>
<proteinExistence type="predicted"/>